<dbReference type="Gene3D" id="3.30.420.10">
    <property type="entry name" value="Ribonuclease H-like superfamily/Ribonuclease H"/>
    <property type="match status" value="1"/>
</dbReference>
<dbReference type="InterPro" id="IPR001584">
    <property type="entry name" value="Integrase_cat-core"/>
</dbReference>
<dbReference type="InterPro" id="IPR036397">
    <property type="entry name" value="RNaseH_sf"/>
</dbReference>
<protein>
    <submittedName>
        <fullName evidence="2">Gag-pol</fullName>
    </submittedName>
</protein>
<evidence type="ECO:0000259" key="1">
    <source>
        <dbReference type="PROSITE" id="PS50994"/>
    </source>
</evidence>
<reference evidence="2" key="1">
    <citation type="submission" date="2018-05" db="EMBL/GenBank/DDBJ databases">
        <title>Draft genome of Mucuna pruriens seed.</title>
        <authorList>
            <person name="Nnadi N.E."/>
            <person name="Vos R."/>
            <person name="Hasami M.H."/>
            <person name="Devisetty U.K."/>
            <person name="Aguiy J.C."/>
        </authorList>
    </citation>
    <scope>NUCLEOTIDE SEQUENCE [LARGE SCALE GENOMIC DNA]</scope>
    <source>
        <strain evidence="2">JCA_2017</strain>
    </source>
</reference>
<dbReference type="InterPro" id="IPR012337">
    <property type="entry name" value="RNaseH-like_sf"/>
</dbReference>
<dbReference type="SUPFAM" id="SSF53098">
    <property type="entry name" value="Ribonuclease H-like"/>
    <property type="match status" value="1"/>
</dbReference>
<evidence type="ECO:0000313" key="2">
    <source>
        <dbReference type="EMBL" id="RDY13722.1"/>
    </source>
</evidence>
<dbReference type="EMBL" id="QJKJ01000210">
    <property type="protein sequence ID" value="RDY13722.1"/>
    <property type="molecule type" value="Genomic_DNA"/>
</dbReference>
<feature type="non-terminal residue" evidence="2">
    <location>
        <position position="1"/>
    </location>
</feature>
<dbReference type="PROSITE" id="PS50994">
    <property type="entry name" value="INTEGRASE"/>
    <property type="match status" value="1"/>
</dbReference>
<organism evidence="2 3">
    <name type="scientific">Mucuna pruriens</name>
    <name type="common">Velvet bean</name>
    <name type="synonym">Dolichos pruriens</name>
    <dbReference type="NCBI Taxonomy" id="157652"/>
    <lineage>
        <taxon>Eukaryota</taxon>
        <taxon>Viridiplantae</taxon>
        <taxon>Streptophyta</taxon>
        <taxon>Embryophyta</taxon>
        <taxon>Tracheophyta</taxon>
        <taxon>Spermatophyta</taxon>
        <taxon>Magnoliopsida</taxon>
        <taxon>eudicotyledons</taxon>
        <taxon>Gunneridae</taxon>
        <taxon>Pentapetalae</taxon>
        <taxon>rosids</taxon>
        <taxon>fabids</taxon>
        <taxon>Fabales</taxon>
        <taxon>Fabaceae</taxon>
        <taxon>Papilionoideae</taxon>
        <taxon>50 kb inversion clade</taxon>
        <taxon>NPAAA clade</taxon>
        <taxon>indigoferoid/millettioid clade</taxon>
        <taxon>Phaseoleae</taxon>
        <taxon>Mucuna</taxon>
    </lineage>
</organism>
<proteinExistence type="predicted"/>
<feature type="domain" description="Integrase catalytic" evidence="1">
    <location>
        <begin position="1"/>
        <end position="133"/>
    </location>
</feature>
<keyword evidence="3" id="KW-1185">Reference proteome</keyword>
<dbReference type="Proteomes" id="UP000257109">
    <property type="component" value="Unassembled WGS sequence"/>
</dbReference>
<dbReference type="GO" id="GO:0003676">
    <property type="term" value="F:nucleic acid binding"/>
    <property type="evidence" value="ECO:0007669"/>
    <property type="project" value="InterPro"/>
</dbReference>
<dbReference type="Pfam" id="PF00665">
    <property type="entry name" value="rve"/>
    <property type="match status" value="1"/>
</dbReference>
<dbReference type="GO" id="GO:0015074">
    <property type="term" value="P:DNA integration"/>
    <property type="evidence" value="ECO:0007669"/>
    <property type="project" value="InterPro"/>
</dbReference>
<dbReference type="InterPro" id="IPR052160">
    <property type="entry name" value="Gypsy_RT_Integrase-like"/>
</dbReference>
<dbReference type="PANTHER" id="PTHR47266">
    <property type="entry name" value="ENDONUCLEASE-RELATED"/>
    <property type="match status" value="1"/>
</dbReference>
<sequence length="290" mass="33215">MLTVDYVLRWVEAIATKTNDAKVVVDFLKSNIFCQFGVPKALISDQGSHFCNRAMSFLLHKYGVVHRVSIAYHPETNDQAGVFNREIKKTLKKMTNPNWKGWSRLLEDALWAHRTAYQTPLGMSPYQIVFGKACHLPMEIEHRAYWAVKQCNLAYDQARKQRKFQLQELNELHLEADENSQILAENPEERVPSWPESTHVQFTFKADRRMNVPTTPSRSTGIRLNYSMKVQHQYLNNQGPSGSFTLVHSPYQPSGLDSVTPSSTTIVMVDGDGPPPLARTLRIKSTRVRW</sequence>
<dbReference type="AlphaFoldDB" id="A0A371IF85"/>
<evidence type="ECO:0000313" key="3">
    <source>
        <dbReference type="Proteomes" id="UP000257109"/>
    </source>
</evidence>
<name>A0A371IF85_MUCPR</name>
<comment type="caution">
    <text evidence="2">The sequence shown here is derived from an EMBL/GenBank/DDBJ whole genome shotgun (WGS) entry which is preliminary data.</text>
</comment>
<accession>A0A371IF85</accession>
<dbReference type="OrthoDB" id="10055717at2759"/>
<gene>
    <name evidence="2" type="primary">gag-pol</name>
    <name evidence="2" type="ORF">CR513_01317</name>
</gene>